<dbReference type="InterPro" id="IPR011050">
    <property type="entry name" value="Pectin_lyase_fold/virulence"/>
</dbReference>
<dbReference type="Gene3D" id="2.160.20.10">
    <property type="entry name" value="Single-stranded right-handed beta-helix, Pectin lyase-like"/>
    <property type="match status" value="1"/>
</dbReference>
<dbReference type="InterPro" id="IPR026444">
    <property type="entry name" value="Secre_tail"/>
</dbReference>
<reference evidence="2" key="1">
    <citation type="journal article" date="2020" name="mSystems">
        <title>Genome- and Community-Level Interaction Insights into Carbon Utilization and Element Cycling Functions of Hydrothermarchaeota in Hydrothermal Sediment.</title>
        <authorList>
            <person name="Zhou Z."/>
            <person name="Liu Y."/>
            <person name="Xu W."/>
            <person name="Pan J."/>
            <person name="Luo Z.H."/>
            <person name="Li M."/>
        </authorList>
    </citation>
    <scope>NUCLEOTIDE SEQUENCE</scope>
    <source>
        <strain evidence="2">HyVt-388</strain>
    </source>
</reference>
<proteinExistence type="predicted"/>
<gene>
    <name evidence="2" type="ORF">ENI34_09735</name>
</gene>
<sequence length="613" mass="65677">MDFNGNKTTIVKIGTTIKILPIFFVILFLSLFSTTEAATYTVGTVSEFQNALNNAAGNNENDTIIVLDGTYNVSSTITYSSTENFSLCINGQGTPLFEGGDSIQLFNFLTTAGNADLYLNGCTIEHGRSDYGGGAHLETVDANISVQDCNINDNEGNIICGGLNLYSVTGSITVENCTFRRNSSPNTSGYPFGTAGGLFIQTEQGNNELRVTGCIFEDNFAQRDAAGAMLYPLGTNSQITVDSCIFQNNTSNEFCGGCWMRAPAGDVTIHYTNNLSSGNVAAVAGGGASLYIEIASGTVEISDNIHTNNTSAWEGGALWISHGGGIIDIYNETYTNNLSGGNGGAGNIYLESGILNLHHNIFNENESSASGGGVCISTASGTLNIFNNTFYSNTGTDGGDLYLYFDTPSSSADFYNNILYQSSLPALSFSGQQTMVATYSDIDGGTGQPWFGTGCIEADPLFADPAGGDFHLTWVNFPIPDSTKSPCIDTGDPASPPDPDGTTADMGALYFNQSSGIEERSQHNQEEGFRLYKDRSHSSSSSITIRYSLPKSSWITIDVYNINGQLVKTLVNGYRTAGDYKVVWDAKEFSNGTYFCRLKNNDCRLTRKLILVK</sequence>
<dbReference type="EMBL" id="DRIG01000100">
    <property type="protein sequence ID" value="HEC79398.1"/>
    <property type="molecule type" value="Genomic_DNA"/>
</dbReference>
<dbReference type="Gene3D" id="2.60.40.4070">
    <property type="match status" value="1"/>
</dbReference>
<organism evidence="2 3">
    <name type="scientific">candidate division WOR-3 bacterium</name>
    <dbReference type="NCBI Taxonomy" id="2052148"/>
    <lineage>
        <taxon>Bacteria</taxon>
        <taxon>Bacteria division WOR-3</taxon>
    </lineage>
</organism>
<feature type="domain" description="Secretion system C-terminal sorting" evidence="1">
    <location>
        <begin position="541"/>
        <end position="610"/>
    </location>
</feature>
<evidence type="ECO:0000313" key="3">
    <source>
        <dbReference type="Proteomes" id="UP000885826"/>
    </source>
</evidence>
<dbReference type="InterPro" id="IPR006626">
    <property type="entry name" value="PbH1"/>
</dbReference>
<dbReference type="SMART" id="SM00710">
    <property type="entry name" value="PbH1"/>
    <property type="match status" value="7"/>
</dbReference>
<accession>A0A9C9ENG8</accession>
<evidence type="ECO:0000259" key="1">
    <source>
        <dbReference type="Pfam" id="PF18962"/>
    </source>
</evidence>
<dbReference type="Pfam" id="PF18962">
    <property type="entry name" value="Por_Secre_tail"/>
    <property type="match status" value="1"/>
</dbReference>
<dbReference type="AlphaFoldDB" id="A0A9C9ENG8"/>
<protein>
    <submittedName>
        <fullName evidence="2">T9SS type A sorting domain-containing protein</fullName>
    </submittedName>
</protein>
<dbReference type="InterPro" id="IPR012334">
    <property type="entry name" value="Pectin_lyas_fold"/>
</dbReference>
<comment type="caution">
    <text evidence="2">The sequence shown here is derived from an EMBL/GenBank/DDBJ whole genome shotgun (WGS) entry which is preliminary data.</text>
</comment>
<dbReference type="Proteomes" id="UP000885826">
    <property type="component" value="Unassembled WGS sequence"/>
</dbReference>
<dbReference type="SUPFAM" id="SSF51126">
    <property type="entry name" value="Pectin lyase-like"/>
    <property type="match status" value="2"/>
</dbReference>
<evidence type="ECO:0000313" key="2">
    <source>
        <dbReference type="EMBL" id="HEC79398.1"/>
    </source>
</evidence>
<dbReference type="NCBIfam" id="TIGR04183">
    <property type="entry name" value="Por_Secre_tail"/>
    <property type="match status" value="1"/>
</dbReference>
<name>A0A9C9ENG8_UNCW3</name>